<dbReference type="PIRSF" id="PIRSF001554">
    <property type="entry name" value="SucCS_beta"/>
    <property type="match status" value="1"/>
</dbReference>
<dbReference type="Gene3D" id="3.30.1490.20">
    <property type="entry name" value="ATP-grasp fold, A domain"/>
    <property type="match status" value="1"/>
</dbReference>
<dbReference type="EC" id="6.2.1.5" evidence="5"/>
<dbReference type="Pfam" id="PF08442">
    <property type="entry name" value="ATP-grasp_2"/>
    <property type="match status" value="1"/>
</dbReference>
<dbReference type="EMBL" id="CP002792">
    <property type="protein sequence ID" value="AEH06125.1"/>
    <property type="molecule type" value="Genomic_DNA"/>
</dbReference>
<dbReference type="GO" id="GO:0006099">
    <property type="term" value="P:tricarboxylic acid cycle"/>
    <property type="evidence" value="ECO:0007669"/>
    <property type="project" value="UniProtKB-UniRule"/>
</dbReference>
<comment type="cofactor">
    <cofactor evidence="5">
        <name>Mg(2+)</name>
        <dbReference type="ChEBI" id="CHEBI:18420"/>
    </cofactor>
    <text evidence="5">Binds 1 Mg(2+) ion per subunit.</text>
</comment>
<dbReference type="RefSeq" id="WP_013866311.1">
    <property type="nucleotide sequence ID" value="NC_015636.1"/>
</dbReference>
<dbReference type="AlphaFoldDB" id="F8AKW5"/>
<dbReference type="InterPro" id="IPR005809">
    <property type="entry name" value="Succ_CoA_ligase-like_bsu"/>
</dbReference>
<comment type="catalytic activity">
    <reaction evidence="5">
        <text>GTP + succinate + CoA = succinyl-CoA + GDP + phosphate</text>
        <dbReference type="Rhea" id="RHEA:22120"/>
        <dbReference type="ChEBI" id="CHEBI:30031"/>
        <dbReference type="ChEBI" id="CHEBI:37565"/>
        <dbReference type="ChEBI" id="CHEBI:43474"/>
        <dbReference type="ChEBI" id="CHEBI:57287"/>
        <dbReference type="ChEBI" id="CHEBI:57292"/>
        <dbReference type="ChEBI" id="CHEBI:58189"/>
    </reaction>
</comment>
<dbReference type="OrthoDB" id="146449at2157"/>
<dbReference type="SUPFAM" id="SSF56059">
    <property type="entry name" value="Glutathione synthetase ATP-binding domain-like"/>
    <property type="match status" value="1"/>
</dbReference>
<comment type="subunit">
    <text evidence="5">Heterotetramer of two alpha and two beta subunits.</text>
</comment>
<dbReference type="PROSITE" id="PS50975">
    <property type="entry name" value="ATP_GRASP"/>
    <property type="match status" value="1"/>
</dbReference>
<evidence type="ECO:0000256" key="3">
    <source>
        <dbReference type="ARBA" id="ARBA00022741"/>
    </source>
</evidence>
<keyword evidence="3 5" id="KW-0547">Nucleotide-binding</keyword>
<feature type="domain" description="ATP-grasp" evidence="7">
    <location>
        <begin position="9"/>
        <end position="215"/>
    </location>
</feature>
<dbReference type="InterPro" id="IPR017866">
    <property type="entry name" value="Succ-CoA_synthase_bsu_CS"/>
</dbReference>
<dbReference type="Gene3D" id="3.30.470.20">
    <property type="entry name" value="ATP-grasp fold, B domain"/>
    <property type="match status" value="1"/>
</dbReference>
<evidence type="ECO:0000256" key="5">
    <source>
        <dbReference type="HAMAP-Rule" id="MF_00558"/>
    </source>
</evidence>
<comment type="similarity">
    <text evidence="5">Belongs to the succinate/malate CoA ligase beta subunit family.</text>
</comment>
<dbReference type="UniPathway" id="UPA00223">
    <property type="reaction ID" value="UER00999"/>
</dbReference>
<comment type="function">
    <text evidence="5">Succinyl-CoA synthetase functions in the citric acid cycle (TCA), coupling the hydrolysis of succinyl-CoA to the synthesis of either ATP or GTP and thus represents the only step of substrate-level phosphorylation in the TCA. The beta subunit provides nucleotide specificity of the enzyme and binds the substrate succinate, while the binding sites for coenzyme A and phosphate are found in the alpha subunit.</text>
</comment>
<feature type="binding site" evidence="5">
    <location>
        <begin position="46"/>
        <end position="48"/>
    </location>
    <ligand>
        <name>ATP</name>
        <dbReference type="ChEBI" id="CHEBI:30616"/>
    </ligand>
</feature>
<feature type="binding site" evidence="5">
    <location>
        <position position="185"/>
    </location>
    <ligand>
        <name>Mg(2+)</name>
        <dbReference type="ChEBI" id="CHEBI:18420"/>
    </ligand>
</feature>
<feature type="binding site" evidence="5">
    <location>
        <begin position="298"/>
        <end position="300"/>
    </location>
    <ligand>
        <name>substrate</name>
        <note>ligand shared with subunit alpha</note>
    </ligand>
</feature>
<sequence>MKLHEYEAKEIFKKYKIPVPEGFITSNEIEKLNKPVVIKAQVLVGGRGKAGGVLFADTVNEANEKIKELLNKDIKGEKVEKVLVEEKLPIKKEYYLGITIDRAERKPVIMFSTEGGVEIEEIAKTNPEKIIKYHVNPLNEFLPYIARNILKDADIPSSEISKVADIVYKLYNVFKDMDGMLVEINPLVITEDGRALAADAVLNVDDDAYYRHDYTQFEEFNKKDKLEFAYVELDGDIGVIGNGAGLTLASMDMIKEYGGNPACFLDIGGGANEETVKKALEKVLKKDVKGIFINVLAGITRCDEVARGIVEVLKKHPNVKFAVRMMGTNEEEGRRILTENGIPFEYSMEKAAKKLMEMVNN</sequence>
<dbReference type="NCBIfam" id="NF001913">
    <property type="entry name" value="PRK00696.1"/>
    <property type="match status" value="1"/>
</dbReference>
<evidence type="ECO:0000313" key="8">
    <source>
        <dbReference type="EMBL" id="AEH06125.1"/>
    </source>
</evidence>
<dbReference type="HOGENOM" id="CLU_037430_0_2_2"/>
<feature type="binding site" evidence="5">
    <location>
        <position position="39"/>
    </location>
    <ligand>
        <name>ATP</name>
        <dbReference type="ChEBI" id="CHEBI:30616"/>
    </ligand>
</feature>
<dbReference type="GO" id="GO:0000287">
    <property type="term" value="F:magnesium ion binding"/>
    <property type="evidence" value="ECO:0007669"/>
    <property type="project" value="UniProtKB-UniRule"/>
</dbReference>
<evidence type="ECO:0000313" key="9">
    <source>
        <dbReference type="Proteomes" id="UP000009296"/>
    </source>
</evidence>
<dbReference type="FunFam" id="3.30.470.20:FF:000002">
    <property type="entry name" value="Succinate--CoA ligase [ADP-forming] subunit beta"/>
    <property type="match status" value="1"/>
</dbReference>
<dbReference type="Pfam" id="PF00549">
    <property type="entry name" value="Ligase_CoA"/>
    <property type="match status" value="1"/>
</dbReference>
<dbReference type="KEGG" id="mok:Metok_0129"/>
<dbReference type="InterPro" id="IPR005811">
    <property type="entry name" value="SUCC_ACL_C"/>
</dbReference>
<dbReference type="PROSITE" id="PS01217">
    <property type="entry name" value="SUCCINYL_COA_LIG_3"/>
    <property type="match status" value="1"/>
</dbReference>
<dbReference type="Gene3D" id="3.40.50.261">
    <property type="entry name" value="Succinyl-CoA synthetase domains"/>
    <property type="match status" value="1"/>
</dbReference>
<dbReference type="eggNOG" id="arCOG01337">
    <property type="taxonomic scope" value="Archaea"/>
</dbReference>
<dbReference type="InterPro" id="IPR016102">
    <property type="entry name" value="Succinyl-CoA_synth-like"/>
</dbReference>
<keyword evidence="5" id="KW-0816">Tricarboxylic acid cycle</keyword>
<dbReference type="GeneID" id="10772245"/>
<dbReference type="GO" id="GO:0004776">
    <property type="term" value="F:succinate-CoA ligase (GDP-forming) activity"/>
    <property type="evidence" value="ECO:0007669"/>
    <property type="project" value="RHEA"/>
</dbReference>
<dbReference type="GO" id="GO:0004775">
    <property type="term" value="F:succinate-CoA ligase (ADP-forming) activity"/>
    <property type="evidence" value="ECO:0007669"/>
    <property type="project" value="UniProtKB-UniRule"/>
</dbReference>
<feature type="binding site" evidence="5">
    <location>
        <position position="93"/>
    </location>
    <ligand>
        <name>ATP</name>
        <dbReference type="ChEBI" id="CHEBI:30616"/>
    </ligand>
</feature>
<accession>F8AKW5</accession>
<dbReference type="SUPFAM" id="SSF52210">
    <property type="entry name" value="Succinyl-CoA synthetase domains"/>
    <property type="match status" value="1"/>
</dbReference>
<gene>
    <name evidence="5" type="primary">sucC</name>
    <name evidence="8" type="ordered locus">Metok_0129</name>
</gene>
<dbReference type="PANTHER" id="PTHR11815">
    <property type="entry name" value="SUCCINYL-COA SYNTHETASE BETA CHAIN"/>
    <property type="match status" value="1"/>
</dbReference>
<evidence type="ECO:0000256" key="1">
    <source>
        <dbReference type="ARBA" id="ARBA00022598"/>
    </source>
</evidence>
<dbReference type="InterPro" id="IPR011761">
    <property type="entry name" value="ATP-grasp"/>
</dbReference>
<dbReference type="Proteomes" id="UP000009296">
    <property type="component" value="Chromosome"/>
</dbReference>
<evidence type="ECO:0000259" key="7">
    <source>
        <dbReference type="PROSITE" id="PS50975"/>
    </source>
</evidence>
<keyword evidence="5 6" id="KW-0067">ATP-binding</keyword>
<keyword evidence="1 5" id="KW-0436">Ligase</keyword>
<dbReference type="HAMAP" id="MF_00558">
    <property type="entry name" value="Succ_CoA_beta"/>
    <property type="match status" value="1"/>
</dbReference>
<proteinExistence type="inferred from homology"/>
<feature type="binding site" evidence="5">
    <location>
        <position position="85"/>
    </location>
    <ligand>
        <name>ATP</name>
        <dbReference type="ChEBI" id="CHEBI:30616"/>
    </ligand>
</feature>
<dbReference type="GO" id="GO:0006104">
    <property type="term" value="P:succinyl-CoA metabolic process"/>
    <property type="evidence" value="ECO:0007669"/>
    <property type="project" value="TreeGrafter"/>
</dbReference>
<name>F8AKW5_METOI</name>
<comment type="pathway">
    <text evidence="5">Carbohydrate metabolism; tricarboxylic acid cycle; succinate from succinyl-CoA (ligase route): step 1/1.</text>
</comment>
<feature type="binding site" evidence="5">
    <location>
        <position position="88"/>
    </location>
    <ligand>
        <name>ATP</name>
        <dbReference type="ChEBI" id="CHEBI:30616"/>
    </ligand>
</feature>
<organism evidence="8 9">
    <name type="scientific">Methanothermococcus okinawensis (strain DSM 14208 / JCM 11175 / IH1)</name>
    <dbReference type="NCBI Taxonomy" id="647113"/>
    <lineage>
        <taxon>Archaea</taxon>
        <taxon>Methanobacteriati</taxon>
        <taxon>Methanobacteriota</taxon>
        <taxon>Methanomada group</taxon>
        <taxon>Methanococci</taxon>
        <taxon>Methanococcales</taxon>
        <taxon>Methanococcaceae</taxon>
        <taxon>Methanothermococcus</taxon>
    </lineage>
</organism>
<keyword evidence="2 5" id="KW-0479">Metal-binding</keyword>
<keyword evidence="4 5" id="KW-0460">Magnesium</keyword>
<keyword evidence="9" id="KW-1185">Reference proteome</keyword>
<evidence type="ECO:0000256" key="4">
    <source>
        <dbReference type="ARBA" id="ARBA00022842"/>
    </source>
</evidence>
<evidence type="ECO:0000256" key="2">
    <source>
        <dbReference type="ARBA" id="ARBA00022723"/>
    </source>
</evidence>
<dbReference type="GO" id="GO:0042709">
    <property type="term" value="C:succinate-CoA ligase complex"/>
    <property type="evidence" value="ECO:0007669"/>
    <property type="project" value="TreeGrafter"/>
</dbReference>
<dbReference type="InterPro" id="IPR013650">
    <property type="entry name" value="ATP-grasp_succ-CoA_synth-type"/>
</dbReference>
<dbReference type="GO" id="GO:0005524">
    <property type="term" value="F:ATP binding"/>
    <property type="evidence" value="ECO:0007669"/>
    <property type="project" value="UniProtKB-UniRule"/>
</dbReference>
<dbReference type="PANTHER" id="PTHR11815:SF10">
    <property type="entry name" value="SUCCINATE--COA LIGASE [GDP-FORMING] SUBUNIT BETA, MITOCHONDRIAL"/>
    <property type="match status" value="1"/>
</dbReference>
<evidence type="ECO:0000256" key="6">
    <source>
        <dbReference type="PROSITE-ProRule" id="PRU00409"/>
    </source>
</evidence>
<dbReference type="STRING" id="647113.Metok_0129"/>
<reference evidence="8" key="1">
    <citation type="submission" date="2011-05" db="EMBL/GenBank/DDBJ databases">
        <title>Complete sequence of chromosome of Methanothermococcus okinawensis IH1.</title>
        <authorList>
            <consortium name="US DOE Joint Genome Institute"/>
            <person name="Lucas S."/>
            <person name="Han J."/>
            <person name="Lapidus A."/>
            <person name="Cheng J.-F."/>
            <person name="Goodwin L."/>
            <person name="Pitluck S."/>
            <person name="Peters L."/>
            <person name="Mikhailova N."/>
            <person name="Held B."/>
            <person name="Han C."/>
            <person name="Tapia R."/>
            <person name="Land M."/>
            <person name="Hauser L."/>
            <person name="Kyrpides N."/>
            <person name="Ivanova N."/>
            <person name="Pagani I."/>
            <person name="Sieprawska-Lupa M."/>
            <person name="Takai K."/>
            <person name="Miyazaki J."/>
            <person name="Whitman W."/>
            <person name="Woyke T."/>
        </authorList>
    </citation>
    <scope>NUCLEOTIDE SEQUENCE [LARGE SCALE GENOMIC DNA]</scope>
    <source>
        <strain evidence="8">IH1</strain>
    </source>
</reference>
<feature type="binding site" evidence="5">
    <location>
        <position position="199"/>
    </location>
    <ligand>
        <name>Mg(2+)</name>
        <dbReference type="ChEBI" id="CHEBI:18420"/>
    </ligand>
</feature>
<feature type="binding site" evidence="5">
    <location>
        <position position="242"/>
    </location>
    <ligand>
        <name>substrate</name>
        <note>ligand shared with subunit alpha</note>
    </ligand>
</feature>
<protein>
    <recommendedName>
        <fullName evidence="5">Succinate--CoA ligase [ADP-forming] subunit beta</fullName>
        <ecNumber evidence="5">6.2.1.5</ecNumber>
    </recommendedName>
    <alternativeName>
        <fullName evidence="5">Succinyl-CoA synthetase subunit beta</fullName>
        <shortName evidence="5">SCS-beta</shortName>
    </alternativeName>
</protein>
<comment type="catalytic activity">
    <reaction evidence="5">
        <text>succinate + ATP + CoA = succinyl-CoA + ADP + phosphate</text>
        <dbReference type="Rhea" id="RHEA:17661"/>
        <dbReference type="ChEBI" id="CHEBI:30031"/>
        <dbReference type="ChEBI" id="CHEBI:30616"/>
        <dbReference type="ChEBI" id="CHEBI:43474"/>
        <dbReference type="ChEBI" id="CHEBI:57287"/>
        <dbReference type="ChEBI" id="CHEBI:57292"/>
        <dbReference type="ChEBI" id="CHEBI:456216"/>
        <dbReference type="EC" id="6.2.1.5"/>
    </reaction>
</comment>
<dbReference type="NCBIfam" id="TIGR01016">
    <property type="entry name" value="sucCoAbeta"/>
    <property type="match status" value="1"/>
</dbReference>
<dbReference type="InterPro" id="IPR013815">
    <property type="entry name" value="ATP_grasp_subdomain_1"/>
</dbReference>